<evidence type="ECO:0000313" key="2">
    <source>
        <dbReference type="Proteomes" id="UP000280825"/>
    </source>
</evidence>
<protein>
    <submittedName>
        <fullName evidence="1">Uncharacterized protein</fullName>
    </submittedName>
</protein>
<evidence type="ECO:0000313" key="1">
    <source>
        <dbReference type="EMBL" id="RTZ03044.1"/>
    </source>
</evidence>
<comment type="caution">
    <text evidence="1">The sequence shown here is derived from an EMBL/GenBank/DDBJ whole genome shotgun (WGS) entry which is preliminary data.</text>
</comment>
<proteinExistence type="predicted"/>
<dbReference type="Proteomes" id="UP000280825">
    <property type="component" value="Unassembled WGS sequence"/>
</dbReference>
<dbReference type="EMBL" id="RYDJ01000015">
    <property type="protein sequence ID" value="RTZ03044.1"/>
    <property type="molecule type" value="Genomic_DNA"/>
</dbReference>
<name>A0A3S0NZ91_9FLAO</name>
<accession>A0A3S0NZ91</accession>
<keyword evidence="2" id="KW-1185">Reference proteome</keyword>
<gene>
    <name evidence="1" type="ORF">EKL98_12290</name>
</gene>
<dbReference type="AlphaFoldDB" id="A0A3S0NZ91"/>
<organism evidence="1 2">
    <name type="scientific">Flavobacterium bomense</name>
    <dbReference type="NCBI Taxonomy" id="2497483"/>
    <lineage>
        <taxon>Bacteria</taxon>
        <taxon>Pseudomonadati</taxon>
        <taxon>Bacteroidota</taxon>
        <taxon>Flavobacteriia</taxon>
        <taxon>Flavobacteriales</taxon>
        <taxon>Flavobacteriaceae</taxon>
        <taxon>Flavobacterium</taxon>
    </lineage>
</organism>
<dbReference type="RefSeq" id="WP_126562684.1">
    <property type="nucleotide sequence ID" value="NZ_RYDJ01000015.1"/>
</dbReference>
<sequence>MDSVKIQEEDRISKIPYIIDTSMGITALNIFSTNKKWHKLPPGECAEMSKMFSLVPDYKEAMEGICNNYSGVSRRRNTRKKIDARGKRN</sequence>
<reference evidence="1 2" key="1">
    <citation type="submission" date="2018-12" db="EMBL/GenBank/DDBJ databases">
        <title>Flavobacterium sp. nov., isolated from glacier ice.</title>
        <authorList>
            <person name="Liu Q."/>
            <person name="Xin Y.-H."/>
        </authorList>
    </citation>
    <scope>NUCLEOTIDE SEQUENCE [LARGE SCALE GENOMIC DNA]</scope>
    <source>
        <strain evidence="1 2">RB1N8</strain>
    </source>
</reference>